<dbReference type="PANTHER" id="PTHR24305">
    <property type="entry name" value="CYTOCHROME P450"/>
    <property type="match status" value="1"/>
</dbReference>
<dbReference type="GO" id="GO:0004497">
    <property type="term" value="F:monooxygenase activity"/>
    <property type="evidence" value="ECO:0007669"/>
    <property type="project" value="UniProtKB-KW"/>
</dbReference>
<dbReference type="VEuPathDB" id="FungiDB:CC1G_05620"/>
<dbReference type="InterPro" id="IPR036396">
    <property type="entry name" value="Cyt_P450_sf"/>
</dbReference>
<dbReference type="GO" id="GO:0005506">
    <property type="term" value="F:iron ion binding"/>
    <property type="evidence" value="ECO:0007669"/>
    <property type="project" value="InterPro"/>
</dbReference>
<evidence type="ECO:0000256" key="14">
    <source>
        <dbReference type="RuleBase" id="RU000461"/>
    </source>
</evidence>
<comment type="pathway">
    <text evidence="3">Secondary metabolite biosynthesis; terpenoid biosynthesis.</text>
</comment>
<accession>A8P1N5</accession>
<protein>
    <recommendedName>
        <fullName evidence="17">Cytochrome P450</fullName>
    </recommendedName>
</protein>
<dbReference type="SUPFAM" id="SSF48264">
    <property type="entry name" value="Cytochrome P450"/>
    <property type="match status" value="1"/>
</dbReference>
<evidence type="ECO:0000256" key="8">
    <source>
        <dbReference type="ARBA" id="ARBA00022989"/>
    </source>
</evidence>
<dbReference type="eggNOG" id="KOG0157">
    <property type="taxonomic scope" value="Eukaryota"/>
</dbReference>
<evidence type="ECO:0000256" key="6">
    <source>
        <dbReference type="ARBA" id="ARBA00022692"/>
    </source>
</evidence>
<gene>
    <name evidence="15" type="ORF">CC1G_05620</name>
</gene>
<name>A8P1N5_COPC7</name>
<keyword evidence="10 13" id="KW-0408">Iron</keyword>
<evidence type="ECO:0000313" key="16">
    <source>
        <dbReference type="Proteomes" id="UP000001861"/>
    </source>
</evidence>
<keyword evidence="11 14" id="KW-0503">Monooxygenase</keyword>
<evidence type="ECO:0000256" key="3">
    <source>
        <dbReference type="ARBA" id="ARBA00004721"/>
    </source>
</evidence>
<keyword evidence="9 14" id="KW-0560">Oxidoreductase</keyword>
<keyword evidence="6" id="KW-0812">Transmembrane</keyword>
<evidence type="ECO:0008006" key="17">
    <source>
        <dbReference type="Google" id="ProtNLM"/>
    </source>
</evidence>
<dbReference type="STRING" id="240176.A8P1N5"/>
<evidence type="ECO:0000256" key="13">
    <source>
        <dbReference type="PIRSR" id="PIRSR602401-1"/>
    </source>
</evidence>
<proteinExistence type="inferred from homology"/>
<dbReference type="GeneID" id="6014708"/>
<dbReference type="RefSeq" id="XP_001838139.2">
    <property type="nucleotide sequence ID" value="XM_001838087.2"/>
</dbReference>
<keyword evidence="8" id="KW-1133">Transmembrane helix</keyword>
<dbReference type="PROSITE" id="PS00086">
    <property type="entry name" value="CYTOCHROME_P450"/>
    <property type="match status" value="1"/>
</dbReference>
<dbReference type="PRINTS" id="PR00385">
    <property type="entry name" value="P450"/>
</dbReference>
<evidence type="ECO:0000256" key="11">
    <source>
        <dbReference type="ARBA" id="ARBA00023033"/>
    </source>
</evidence>
<dbReference type="GO" id="GO:0016705">
    <property type="term" value="F:oxidoreductase activity, acting on paired donors, with incorporation or reduction of molecular oxygen"/>
    <property type="evidence" value="ECO:0007669"/>
    <property type="project" value="InterPro"/>
</dbReference>
<dbReference type="InterPro" id="IPR050121">
    <property type="entry name" value="Cytochrome_P450_monoxygenase"/>
</dbReference>
<evidence type="ECO:0000256" key="1">
    <source>
        <dbReference type="ARBA" id="ARBA00001971"/>
    </source>
</evidence>
<comment type="caution">
    <text evidence="15">The sequence shown here is derived from an EMBL/GenBank/DDBJ whole genome shotgun (WGS) entry which is preliminary data.</text>
</comment>
<dbReference type="KEGG" id="cci:CC1G_05620"/>
<dbReference type="PANTHER" id="PTHR24305:SF166">
    <property type="entry name" value="CYTOCHROME P450 12A4, MITOCHONDRIAL-RELATED"/>
    <property type="match status" value="1"/>
</dbReference>
<dbReference type="Proteomes" id="UP000001861">
    <property type="component" value="Unassembled WGS sequence"/>
</dbReference>
<dbReference type="OrthoDB" id="1470350at2759"/>
<evidence type="ECO:0000256" key="2">
    <source>
        <dbReference type="ARBA" id="ARBA00004370"/>
    </source>
</evidence>
<keyword evidence="7 13" id="KW-0479">Metal-binding</keyword>
<dbReference type="EMBL" id="AACS02000013">
    <property type="protein sequence ID" value="EAU83716.2"/>
    <property type="molecule type" value="Genomic_DNA"/>
</dbReference>
<dbReference type="PRINTS" id="PR00463">
    <property type="entry name" value="EP450I"/>
</dbReference>
<dbReference type="InterPro" id="IPR002401">
    <property type="entry name" value="Cyt_P450_E_grp-I"/>
</dbReference>
<keyword evidence="5 13" id="KW-0349">Heme</keyword>
<keyword evidence="16" id="KW-1185">Reference proteome</keyword>
<evidence type="ECO:0000256" key="9">
    <source>
        <dbReference type="ARBA" id="ARBA00023002"/>
    </source>
</evidence>
<reference evidence="15 16" key="1">
    <citation type="journal article" date="2010" name="Proc. Natl. Acad. Sci. U.S.A.">
        <title>Insights into evolution of multicellular fungi from the assembled chromosomes of the mushroom Coprinopsis cinerea (Coprinus cinereus).</title>
        <authorList>
            <person name="Stajich J.E."/>
            <person name="Wilke S.K."/>
            <person name="Ahren D."/>
            <person name="Au C.H."/>
            <person name="Birren B.W."/>
            <person name="Borodovsky M."/>
            <person name="Burns C."/>
            <person name="Canback B."/>
            <person name="Casselton L.A."/>
            <person name="Cheng C.K."/>
            <person name="Deng J."/>
            <person name="Dietrich F.S."/>
            <person name="Fargo D.C."/>
            <person name="Farman M.L."/>
            <person name="Gathman A.C."/>
            <person name="Goldberg J."/>
            <person name="Guigo R."/>
            <person name="Hoegger P.J."/>
            <person name="Hooker J.B."/>
            <person name="Huggins A."/>
            <person name="James T.Y."/>
            <person name="Kamada T."/>
            <person name="Kilaru S."/>
            <person name="Kodira C."/>
            <person name="Kues U."/>
            <person name="Kupfer D."/>
            <person name="Kwan H.S."/>
            <person name="Lomsadze A."/>
            <person name="Li W."/>
            <person name="Lilly W.W."/>
            <person name="Ma L.J."/>
            <person name="Mackey A.J."/>
            <person name="Manning G."/>
            <person name="Martin F."/>
            <person name="Muraguchi H."/>
            <person name="Natvig D.O."/>
            <person name="Palmerini H."/>
            <person name="Ramesh M.A."/>
            <person name="Rehmeyer C.J."/>
            <person name="Roe B.A."/>
            <person name="Shenoy N."/>
            <person name="Stanke M."/>
            <person name="Ter-Hovhannisyan V."/>
            <person name="Tunlid A."/>
            <person name="Velagapudi R."/>
            <person name="Vision T.J."/>
            <person name="Zeng Q."/>
            <person name="Zolan M.E."/>
            <person name="Pukkila P.J."/>
        </authorList>
    </citation>
    <scope>NUCLEOTIDE SEQUENCE [LARGE SCALE GENOMIC DNA]</scope>
    <source>
        <strain evidence="16">Okayama-7 / 130 / ATCC MYA-4618 / FGSC 9003</strain>
    </source>
</reference>
<evidence type="ECO:0000313" key="15">
    <source>
        <dbReference type="EMBL" id="EAU83716.2"/>
    </source>
</evidence>
<dbReference type="Pfam" id="PF00067">
    <property type="entry name" value="p450"/>
    <property type="match status" value="1"/>
</dbReference>
<sequence length="544" mass="61257">MGSLFSHAGIDIDDVPLTSTQLAAALVCGLGAFIIGRWYRDLQYLDFLPGYRQLFCPMSALGATLPSSSWNLGLDWYWQFRETSYFNKEHDIVSIVPILSGPSFYAVGSWEVATQLLSLPKPKEYNIVFSIWGDNMFTVSGDDWKRHRRVVAPAFNNSLYSLVVEETTALYREILHEEKWEDASSVVAPDFRRITRDLAFLIIAKCGFGFDMTWKGFKPGGEGAGDGCMDVQQALYYATDIWNVIKRMFVPKWAYYLPIPSLRKLDNTWKALDAYLHQTAASRSEKVVDDPEAASDFSRSSSSDVFTRLVKSVVGLGKLSLSEQELIGNVFMLMNAGHDTTGMTLCETVALLALHQEEQQKVYEEICAVLGDQEPTEALLKQLSYTWACVLEATRMYSPASSLTRILPEDKVVKVQRPSPKEIVLKKGTLVIIDTVSIHLNPHTFPDPLKYKPSRWIGVPESQVTVFGTGPRACIGRKFAQLESLAFLALLLREWRVDLALNLDSEGPEETREEYVERVFGKAGLNGFVFGIKSRIPIRLTRRR</sequence>
<dbReference type="OMA" id="VEAYIMA"/>
<dbReference type="InterPro" id="IPR017972">
    <property type="entry name" value="Cyt_P450_CS"/>
</dbReference>
<evidence type="ECO:0000256" key="10">
    <source>
        <dbReference type="ARBA" id="ARBA00023004"/>
    </source>
</evidence>
<dbReference type="Gene3D" id="1.10.630.10">
    <property type="entry name" value="Cytochrome P450"/>
    <property type="match status" value="1"/>
</dbReference>
<comment type="similarity">
    <text evidence="4 14">Belongs to the cytochrome P450 family.</text>
</comment>
<organism evidence="15 16">
    <name type="scientific">Coprinopsis cinerea (strain Okayama-7 / 130 / ATCC MYA-4618 / FGSC 9003)</name>
    <name type="common">Inky cap fungus</name>
    <name type="synonym">Hormographiella aspergillata</name>
    <dbReference type="NCBI Taxonomy" id="240176"/>
    <lineage>
        <taxon>Eukaryota</taxon>
        <taxon>Fungi</taxon>
        <taxon>Dikarya</taxon>
        <taxon>Basidiomycota</taxon>
        <taxon>Agaricomycotina</taxon>
        <taxon>Agaricomycetes</taxon>
        <taxon>Agaricomycetidae</taxon>
        <taxon>Agaricales</taxon>
        <taxon>Agaricineae</taxon>
        <taxon>Psathyrellaceae</taxon>
        <taxon>Coprinopsis</taxon>
    </lineage>
</organism>
<dbReference type="AlphaFoldDB" id="A8P1N5"/>
<evidence type="ECO:0000256" key="5">
    <source>
        <dbReference type="ARBA" id="ARBA00022617"/>
    </source>
</evidence>
<dbReference type="InterPro" id="IPR001128">
    <property type="entry name" value="Cyt_P450"/>
</dbReference>
<evidence type="ECO:0000256" key="12">
    <source>
        <dbReference type="ARBA" id="ARBA00023136"/>
    </source>
</evidence>
<dbReference type="HOGENOM" id="CLU_001570_25_0_1"/>
<dbReference type="InParanoid" id="A8P1N5"/>
<dbReference type="GO" id="GO:0016020">
    <property type="term" value="C:membrane"/>
    <property type="evidence" value="ECO:0007669"/>
    <property type="project" value="UniProtKB-SubCell"/>
</dbReference>
<feature type="binding site" description="axial binding residue" evidence="13">
    <location>
        <position position="474"/>
    </location>
    <ligand>
        <name>heme</name>
        <dbReference type="ChEBI" id="CHEBI:30413"/>
    </ligand>
    <ligandPart>
        <name>Fe</name>
        <dbReference type="ChEBI" id="CHEBI:18248"/>
    </ligandPart>
</feature>
<dbReference type="GO" id="GO:0020037">
    <property type="term" value="F:heme binding"/>
    <property type="evidence" value="ECO:0007669"/>
    <property type="project" value="InterPro"/>
</dbReference>
<evidence type="ECO:0000256" key="4">
    <source>
        <dbReference type="ARBA" id="ARBA00010617"/>
    </source>
</evidence>
<comment type="cofactor">
    <cofactor evidence="1 13">
        <name>heme</name>
        <dbReference type="ChEBI" id="CHEBI:30413"/>
    </cofactor>
</comment>
<evidence type="ECO:0000256" key="7">
    <source>
        <dbReference type="ARBA" id="ARBA00022723"/>
    </source>
</evidence>
<comment type="subcellular location">
    <subcellularLocation>
        <location evidence="2">Membrane</location>
    </subcellularLocation>
</comment>
<keyword evidence="12" id="KW-0472">Membrane</keyword>